<dbReference type="AlphaFoldDB" id="A0A4V2YW03"/>
<dbReference type="Pfam" id="PF25023">
    <property type="entry name" value="TEN_YD-shell"/>
    <property type="match status" value="1"/>
</dbReference>
<dbReference type="OrthoDB" id="4981820at2"/>
<accession>A0A4V2YW03</accession>
<dbReference type="RefSeq" id="WP_131895920.1">
    <property type="nucleotide sequence ID" value="NZ_SMKU01000112.1"/>
</dbReference>
<protein>
    <submittedName>
        <fullName evidence="4">RHS repeat-associated core domain-containing protein</fullName>
    </submittedName>
</protein>
<organism evidence="4 5">
    <name type="scientific">Actinomadura rubrisoli</name>
    <dbReference type="NCBI Taxonomy" id="2530368"/>
    <lineage>
        <taxon>Bacteria</taxon>
        <taxon>Bacillati</taxon>
        <taxon>Actinomycetota</taxon>
        <taxon>Actinomycetes</taxon>
        <taxon>Streptosporangiales</taxon>
        <taxon>Thermomonosporaceae</taxon>
        <taxon>Actinomadura</taxon>
    </lineage>
</organism>
<evidence type="ECO:0000259" key="3">
    <source>
        <dbReference type="Pfam" id="PF25023"/>
    </source>
</evidence>
<dbReference type="PANTHER" id="PTHR32305">
    <property type="match status" value="1"/>
</dbReference>
<name>A0A4V2YW03_9ACTN</name>
<feature type="compositionally biased region" description="Polar residues" evidence="2">
    <location>
        <begin position="44"/>
        <end position="55"/>
    </location>
</feature>
<evidence type="ECO:0000313" key="5">
    <source>
        <dbReference type="Proteomes" id="UP000294513"/>
    </source>
</evidence>
<dbReference type="Proteomes" id="UP000294513">
    <property type="component" value="Unassembled WGS sequence"/>
</dbReference>
<dbReference type="InterPro" id="IPR022385">
    <property type="entry name" value="Rhs_assc_core"/>
</dbReference>
<keyword evidence="1" id="KW-0677">Repeat</keyword>
<dbReference type="EMBL" id="SMKU01000112">
    <property type="protein sequence ID" value="TDD83487.1"/>
    <property type="molecule type" value="Genomic_DNA"/>
</dbReference>
<comment type="caution">
    <text evidence="4">The sequence shown here is derived from an EMBL/GenBank/DDBJ whole genome shotgun (WGS) entry which is preliminary data.</text>
</comment>
<evidence type="ECO:0000256" key="2">
    <source>
        <dbReference type="SAM" id="MobiDB-lite"/>
    </source>
</evidence>
<feature type="compositionally biased region" description="Low complexity" evidence="2">
    <location>
        <begin position="56"/>
        <end position="77"/>
    </location>
</feature>
<evidence type="ECO:0000313" key="4">
    <source>
        <dbReference type="EMBL" id="TDD83487.1"/>
    </source>
</evidence>
<sequence>MTATERGFLGRTEDPTTDLVALDHRYYDAAIGRFINPDPLANPESLNPYSYAQNNPTSDSDYPTTPTPASRAPARPTHGALPAARSFSRGRPLLP</sequence>
<keyword evidence="5" id="KW-1185">Reference proteome</keyword>
<feature type="region of interest" description="Disordered" evidence="2">
    <location>
        <begin position="37"/>
        <end position="95"/>
    </location>
</feature>
<reference evidence="4 5" key="1">
    <citation type="submission" date="2019-03" db="EMBL/GenBank/DDBJ databases">
        <title>Draft genome sequences of novel Actinobacteria.</title>
        <authorList>
            <person name="Sahin N."/>
            <person name="Ay H."/>
            <person name="Saygin H."/>
        </authorList>
    </citation>
    <scope>NUCLEOTIDE SEQUENCE [LARGE SCALE GENOMIC DNA]</scope>
    <source>
        <strain evidence="4 5">H3C3</strain>
    </source>
</reference>
<gene>
    <name evidence="4" type="ORF">E1298_21285</name>
</gene>
<dbReference type="InterPro" id="IPR056823">
    <property type="entry name" value="TEN-like_YD-shell"/>
</dbReference>
<dbReference type="Gene3D" id="2.180.10.10">
    <property type="entry name" value="RHS repeat-associated core"/>
    <property type="match status" value="1"/>
</dbReference>
<dbReference type="NCBIfam" id="TIGR03696">
    <property type="entry name" value="Rhs_assc_core"/>
    <property type="match status" value="1"/>
</dbReference>
<dbReference type="PANTHER" id="PTHR32305:SF17">
    <property type="entry name" value="TRNA NUCLEASE WAPA"/>
    <property type="match status" value="1"/>
</dbReference>
<proteinExistence type="predicted"/>
<dbReference type="InterPro" id="IPR050708">
    <property type="entry name" value="T6SS_VgrG/RHS"/>
</dbReference>
<evidence type="ECO:0000256" key="1">
    <source>
        <dbReference type="ARBA" id="ARBA00022737"/>
    </source>
</evidence>
<feature type="domain" description="Teneurin-like YD-shell" evidence="3">
    <location>
        <begin position="7"/>
        <end position="56"/>
    </location>
</feature>